<feature type="binding site" evidence="5">
    <location>
        <position position="63"/>
    </location>
    <ligand>
        <name>ATP</name>
        <dbReference type="ChEBI" id="CHEBI:30616"/>
    </ligand>
</feature>
<organism evidence="8 9">
    <name type="scientific">Frigoriglobus tundricola</name>
    <dbReference type="NCBI Taxonomy" id="2774151"/>
    <lineage>
        <taxon>Bacteria</taxon>
        <taxon>Pseudomonadati</taxon>
        <taxon>Planctomycetota</taxon>
        <taxon>Planctomycetia</taxon>
        <taxon>Gemmatales</taxon>
        <taxon>Gemmataceae</taxon>
        <taxon>Frigoriglobus</taxon>
    </lineage>
</organism>
<dbReference type="Pfam" id="PF00069">
    <property type="entry name" value="Pkinase"/>
    <property type="match status" value="1"/>
</dbReference>
<dbReference type="PROSITE" id="PS50011">
    <property type="entry name" value="PROTEIN_KINASE_DOM"/>
    <property type="match status" value="1"/>
</dbReference>
<dbReference type="Gene3D" id="2.60.120.560">
    <property type="entry name" value="Exo-inulinase, domain 1"/>
    <property type="match status" value="1"/>
</dbReference>
<feature type="region of interest" description="Disordered" evidence="6">
    <location>
        <begin position="319"/>
        <end position="347"/>
    </location>
</feature>
<dbReference type="AlphaFoldDB" id="A0A6M5YPT4"/>
<keyword evidence="8" id="KW-0378">Hydrolase</keyword>
<dbReference type="InterPro" id="IPR000719">
    <property type="entry name" value="Prot_kinase_dom"/>
</dbReference>
<dbReference type="GO" id="GO:0016787">
    <property type="term" value="F:hydrolase activity"/>
    <property type="evidence" value="ECO:0007669"/>
    <property type="project" value="UniProtKB-KW"/>
</dbReference>
<proteinExistence type="predicted"/>
<evidence type="ECO:0000256" key="3">
    <source>
        <dbReference type="ARBA" id="ARBA00022777"/>
    </source>
</evidence>
<dbReference type="Gene3D" id="3.30.200.20">
    <property type="entry name" value="Phosphorylase Kinase, domain 1"/>
    <property type="match status" value="1"/>
</dbReference>
<feature type="region of interest" description="Disordered" evidence="6">
    <location>
        <begin position="1"/>
        <end position="20"/>
    </location>
</feature>
<evidence type="ECO:0000256" key="2">
    <source>
        <dbReference type="ARBA" id="ARBA00022741"/>
    </source>
</evidence>
<evidence type="ECO:0000256" key="6">
    <source>
        <dbReference type="SAM" id="MobiDB-lite"/>
    </source>
</evidence>
<keyword evidence="1" id="KW-0808">Transferase</keyword>
<evidence type="ECO:0000256" key="5">
    <source>
        <dbReference type="PROSITE-ProRule" id="PRU10141"/>
    </source>
</evidence>
<name>A0A6M5YPT4_9BACT</name>
<reference evidence="9" key="1">
    <citation type="submission" date="2020-05" db="EMBL/GenBank/DDBJ databases">
        <title>Frigoriglobus tundricola gen. nov., sp. nov., a psychrotolerant cellulolytic planctomycete of the family Gemmataceae with two divergent copies of 16S rRNA gene.</title>
        <authorList>
            <person name="Kulichevskaya I.S."/>
            <person name="Ivanova A.A."/>
            <person name="Naumoff D.G."/>
            <person name="Beletsky A.V."/>
            <person name="Rijpstra W.I.C."/>
            <person name="Sinninghe Damste J.S."/>
            <person name="Mardanov A.V."/>
            <person name="Ravin N.V."/>
            <person name="Dedysh S.N."/>
        </authorList>
    </citation>
    <scope>NUCLEOTIDE SEQUENCE [LARGE SCALE GENOMIC DNA]</scope>
    <source>
        <strain evidence="9">PL17</strain>
    </source>
</reference>
<dbReference type="PANTHER" id="PTHR43289:SF34">
    <property type="entry name" value="SERINE_THREONINE-PROTEIN KINASE YBDM-RELATED"/>
    <property type="match status" value="1"/>
</dbReference>
<keyword evidence="9" id="KW-1185">Reference proteome</keyword>
<protein>
    <submittedName>
        <fullName evidence="8">Beta-jelly-roll-type glycoside hydrolase</fullName>
    </submittedName>
</protein>
<dbReference type="Pfam" id="PF06439">
    <property type="entry name" value="3keto-disac_hyd"/>
    <property type="match status" value="1"/>
</dbReference>
<evidence type="ECO:0000313" key="9">
    <source>
        <dbReference type="Proteomes" id="UP000503447"/>
    </source>
</evidence>
<accession>A0A6M5YPT4</accession>
<dbReference type="PROSITE" id="PS00107">
    <property type="entry name" value="PROTEIN_KINASE_ATP"/>
    <property type="match status" value="1"/>
</dbReference>
<gene>
    <name evidence="8" type="ORF">FTUN_3613</name>
</gene>
<dbReference type="KEGG" id="ftj:FTUN_3613"/>
<evidence type="ECO:0000256" key="4">
    <source>
        <dbReference type="ARBA" id="ARBA00022840"/>
    </source>
</evidence>
<dbReference type="GO" id="GO:0005524">
    <property type="term" value="F:ATP binding"/>
    <property type="evidence" value="ECO:0007669"/>
    <property type="project" value="UniProtKB-UniRule"/>
</dbReference>
<dbReference type="SMART" id="SM00220">
    <property type="entry name" value="S_TKc"/>
    <property type="match status" value="1"/>
</dbReference>
<sequence>MDPDAATLGAAPGDPLPQLRPPLVTGDLGAFGRHRVLRLLGRGGMGAVYEAIDTALGRTVALKLMLPALAAAPTGRERFLREARAAAAVRHENVVNVYHVGEDEGTPFLTMELLRGDHLGHLIGGGLPVADVVRIGRDVARGLAAAHAIGVVHRDVKPANIWIEAPTGRVRLLDFGLARIGGEASIAVRSGPSAETGLTQAGELVGTPTYMSREQVEGEPVDFRTDLFSLGAVLYQMVTGRVPFEGRTLAGWADAIRSGVYTPVNEAVPTAPPALVRLIHALLAPRPEDRPRSADAVAAELLTIATQLLVRTDSAAAPVPVQHPEAPDSDPQFDFTEAPRPAPRRRGRPTQFLLGCAAALAGGLLLVGIVHRIHRAGRPAPEPVVKAPDPAAPVAPANSLPKGYVSIFNGRDLSGWKPPIEGRTDAWAVANGVLAGTPRANFQFHALLSERDYSDFELRLEYRWPAPGGHSVLLLRANEDKERYMKGLAISLADDEGYSAVHGHAVPDGYQSGLVLGLTFKPRAANKPLGEWNALRVVARRHVIEVELNGTKMPVANLDEKLELLKTHPEFARAQGPIGLLCFIGPIEYRNILVRPLP</sequence>
<evidence type="ECO:0000256" key="1">
    <source>
        <dbReference type="ARBA" id="ARBA00022679"/>
    </source>
</evidence>
<dbReference type="Gene3D" id="1.10.510.10">
    <property type="entry name" value="Transferase(Phosphotransferase) domain 1"/>
    <property type="match status" value="1"/>
</dbReference>
<dbReference type="InterPro" id="IPR011009">
    <property type="entry name" value="Kinase-like_dom_sf"/>
</dbReference>
<evidence type="ECO:0000259" key="7">
    <source>
        <dbReference type="PROSITE" id="PS50011"/>
    </source>
</evidence>
<dbReference type="Proteomes" id="UP000503447">
    <property type="component" value="Chromosome"/>
</dbReference>
<dbReference type="SUPFAM" id="SSF56112">
    <property type="entry name" value="Protein kinase-like (PK-like)"/>
    <property type="match status" value="1"/>
</dbReference>
<keyword evidence="3" id="KW-0418">Kinase</keyword>
<dbReference type="EMBL" id="CP053452">
    <property type="protein sequence ID" value="QJW96059.1"/>
    <property type="molecule type" value="Genomic_DNA"/>
</dbReference>
<dbReference type="GO" id="GO:0004674">
    <property type="term" value="F:protein serine/threonine kinase activity"/>
    <property type="evidence" value="ECO:0007669"/>
    <property type="project" value="TreeGrafter"/>
</dbReference>
<dbReference type="CDD" id="cd14014">
    <property type="entry name" value="STKc_PknB_like"/>
    <property type="match status" value="1"/>
</dbReference>
<keyword evidence="4 5" id="KW-0067">ATP-binding</keyword>
<dbReference type="InterPro" id="IPR017441">
    <property type="entry name" value="Protein_kinase_ATP_BS"/>
</dbReference>
<feature type="domain" description="Protein kinase" evidence="7">
    <location>
        <begin position="34"/>
        <end position="302"/>
    </location>
</feature>
<dbReference type="InterPro" id="IPR010496">
    <property type="entry name" value="AL/BT2_dom"/>
</dbReference>
<evidence type="ECO:0000313" key="8">
    <source>
        <dbReference type="EMBL" id="QJW96059.1"/>
    </source>
</evidence>
<keyword evidence="2 5" id="KW-0547">Nucleotide-binding</keyword>
<dbReference type="PANTHER" id="PTHR43289">
    <property type="entry name" value="MITOGEN-ACTIVATED PROTEIN KINASE KINASE KINASE 20-RELATED"/>
    <property type="match status" value="1"/>
</dbReference>